<dbReference type="InterPro" id="IPR051325">
    <property type="entry name" value="Nudix_hydrolase_domain"/>
</dbReference>
<evidence type="ECO:0000256" key="4">
    <source>
        <dbReference type="ARBA" id="ARBA00022741"/>
    </source>
</evidence>
<dbReference type="RefSeq" id="WP_123399341.1">
    <property type="nucleotide sequence ID" value="NZ_RJVI01000001.1"/>
</dbReference>
<keyword evidence="5 7" id="KW-0378">Hydrolase</keyword>
<dbReference type="PROSITE" id="PS51462">
    <property type="entry name" value="NUDIX"/>
    <property type="match status" value="1"/>
</dbReference>
<dbReference type="GO" id="GO:0006167">
    <property type="term" value="P:AMP biosynthetic process"/>
    <property type="evidence" value="ECO:0007669"/>
    <property type="project" value="TreeGrafter"/>
</dbReference>
<gene>
    <name evidence="9" type="ORF">EDC57_0188</name>
</gene>
<keyword evidence="4" id="KW-0547">Nucleotide-binding</keyword>
<dbReference type="InterPro" id="IPR020084">
    <property type="entry name" value="NUDIX_hydrolase_CS"/>
</dbReference>
<protein>
    <recommendedName>
        <fullName evidence="3">Bis(5'-nucleosyl)-tetraphosphatase [asymmetrical]</fullName>
    </recommendedName>
    <alternativeName>
        <fullName evidence="6">Diadenosine 5',5'''-P1,P4-tetraphosphate asymmetrical hydrolase</fullName>
    </alternativeName>
</protein>
<dbReference type="OrthoDB" id="7066556at2"/>
<evidence type="ECO:0000313" key="9">
    <source>
        <dbReference type="EMBL" id="ROR34292.1"/>
    </source>
</evidence>
<name>A0A3N1Y9K2_9GAMM</name>
<proteinExistence type="inferred from homology"/>
<feature type="domain" description="Nudix hydrolase" evidence="8">
    <location>
        <begin position="9"/>
        <end position="140"/>
    </location>
</feature>
<comment type="similarity">
    <text evidence="2 7">Belongs to the Nudix hydrolase family.</text>
</comment>
<dbReference type="InterPro" id="IPR015797">
    <property type="entry name" value="NUDIX_hydrolase-like_dom_sf"/>
</dbReference>
<comment type="caution">
    <text evidence="9">The sequence shown here is derived from an EMBL/GenBank/DDBJ whole genome shotgun (WGS) entry which is preliminary data.</text>
</comment>
<dbReference type="InterPro" id="IPR020476">
    <property type="entry name" value="Nudix_hydrolase"/>
</dbReference>
<evidence type="ECO:0000256" key="5">
    <source>
        <dbReference type="ARBA" id="ARBA00022801"/>
    </source>
</evidence>
<accession>A0A3N1Y9K2</accession>
<dbReference type="GO" id="GO:0004081">
    <property type="term" value="F:bis(5'-nucleosyl)-tetraphosphatase (asymmetrical) activity"/>
    <property type="evidence" value="ECO:0007669"/>
    <property type="project" value="TreeGrafter"/>
</dbReference>
<dbReference type="GO" id="GO:0006754">
    <property type="term" value="P:ATP biosynthetic process"/>
    <property type="evidence" value="ECO:0007669"/>
    <property type="project" value="TreeGrafter"/>
</dbReference>
<evidence type="ECO:0000259" key="8">
    <source>
        <dbReference type="PROSITE" id="PS51462"/>
    </source>
</evidence>
<sequence length="151" mass="16872">MARTPPHAAPRLSAGFVLVRRGDGGWRYLMLRAYRNWDFPKGLVEPGESPLEAARREVAEETGLDELVLRWGEDYVETGPYGRGKVARYYLAEAPRGAVVLPVSPELGRPEHDEYRWVDLAEALRLAPPRLVPVLAWAADRIGDPQRAAST</sequence>
<dbReference type="InterPro" id="IPR003565">
    <property type="entry name" value="Tetra_PHTase"/>
</dbReference>
<dbReference type="Proteomes" id="UP000276634">
    <property type="component" value="Unassembled WGS sequence"/>
</dbReference>
<dbReference type="Gene3D" id="3.90.79.10">
    <property type="entry name" value="Nucleoside Triphosphate Pyrophosphohydrolase"/>
    <property type="match status" value="1"/>
</dbReference>
<evidence type="ECO:0000256" key="3">
    <source>
        <dbReference type="ARBA" id="ARBA00018911"/>
    </source>
</evidence>
<dbReference type="PRINTS" id="PR00502">
    <property type="entry name" value="NUDIXFAMILY"/>
</dbReference>
<organism evidence="9 10">
    <name type="scientific">Inmirania thermothiophila</name>
    <dbReference type="NCBI Taxonomy" id="1750597"/>
    <lineage>
        <taxon>Bacteria</taxon>
        <taxon>Pseudomonadati</taxon>
        <taxon>Pseudomonadota</taxon>
        <taxon>Gammaproteobacteria</taxon>
        <taxon>Chromatiales</taxon>
        <taxon>Ectothiorhodospiraceae</taxon>
        <taxon>Inmirania</taxon>
    </lineage>
</organism>
<dbReference type="PANTHER" id="PTHR21340:SF0">
    <property type="entry name" value="BIS(5'-NUCLEOSYL)-TETRAPHOSPHATASE [ASYMMETRICAL]"/>
    <property type="match status" value="1"/>
</dbReference>
<evidence type="ECO:0000256" key="6">
    <source>
        <dbReference type="ARBA" id="ARBA00032644"/>
    </source>
</evidence>
<reference evidence="9 10" key="1">
    <citation type="submission" date="2018-11" db="EMBL/GenBank/DDBJ databases">
        <title>Genomic Encyclopedia of Type Strains, Phase IV (KMG-IV): sequencing the most valuable type-strain genomes for metagenomic binning, comparative biology and taxonomic classification.</title>
        <authorList>
            <person name="Goeker M."/>
        </authorList>
    </citation>
    <scope>NUCLEOTIDE SEQUENCE [LARGE SCALE GENOMIC DNA]</scope>
    <source>
        <strain evidence="9 10">DSM 100275</strain>
    </source>
</reference>
<dbReference type="CDD" id="cd03428">
    <property type="entry name" value="NUDIX_Ap4A_Nudt2"/>
    <property type="match status" value="1"/>
</dbReference>
<dbReference type="InterPro" id="IPR000086">
    <property type="entry name" value="NUDIX_hydrolase_dom"/>
</dbReference>
<dbReference type="EMBL" id="RJVI01000001">
    <property type="protein sequence ID" value="ROR34292.1"/>
    <property type="molecule type" value="Genomic_DNA"/>
</dbReference>
<dbReference type="SUPFAM" id="SSF55811">
    <property type="entry name" value="Nudix"/>
    <property type="match status" value="1"/>
</dbReference>
<keyword evidence="10" id="KW-1185">Reference proteome</keyword>
<dbReference type="Pfam" id="PF00293">
    <property type="entry name" value="NUDIX"/>
    <property type="match status" value="1"/>
</dbReference>
<evidence type="ECO:0000256" key="1">
    <source>
        <dbReference type="ARBA" id="ARBA00001946"/>
    </source>
</evidence>
<evidence type="ECO:0000256" key="2">
    <source>
        <dbReference type="ARBA" id="ARBA00005582"/>
    </source>
</evidence>
<dbReference type="AlphaFoldDB" id="A0A3N1Y9K2"/>
<dbReference type="PROSITE" id="PS00893">
    <property type="entry name" value="NUDIX_BOX"/>
    <property type="match status" value="1"/>
</dbReference>
<dbReference type="PANTHER" id="PTHR21340">
    <property type="entry name" value="DIADENOSINE 5,5-P1,P4-TETRAPHOSPHATE PYROPHOSPHOHYDROLASE MUTT"/>
    <property type="match status" value="1"/>
</dbReference>
<evidence type="ECO:0000313" key="10">
    <source>
        <dbReference type="Proteomes" id="UP000276634"/>
    </source>
</evidence>
<evidence type="ECO:0000256" key="7">
    <source>
        <dbReference type="RuleBase" id="RU003476"/>
    </source>
</evidence>
<dbReference type="GO" id="GO:0000166">
    <property type="term" value="F:nucleotide binding"/>
    <property type="evidence" value="ECO:0007669"/>
    <property type="project" value="UniProtKB-KW"/>
</dbReference>
<comment type="cofactor">
    <cofactor evidence="1">
        <name>Mg(2+)</name>
        <dbReference type="ChEBI" id="CHEBI:18420"/>
    </cofactor>
</comment>